<dbReference type="EMBL" id="JACIEQ010000017">
    <property type="protein sequence ID" value="MBB4024014.1"/>
    <property type="molecule type" value="Genomic_DNA"/>
</dbReference>
<dbReference type="RefSeq" id="WP_235974550.1">
    <property type="nucleotide sequence ID" value="NZ_JACIEQ010000017.1"/>
</dbReference>
<protein>
    <recommendedName>
        <fullName evidence="3">Addiction module toxin RelE</fullName>
    </recommendedName>
</protein>
<comment type="caution">
    <text evidence="1">The sequence shown here is derived from an EMBL/GenBank/DDBJ whole genome shotgun (WGS) entry which is preliminary data.</text>
</comment>
<dbReference type="AlphaFoldDB" id="A0A840CD72"/>
<evidence type="ECO:0000313" key="2">
    <source>
        <dbReference type="Proteomes" id="UP000585681"/>
    </source>
</evidence>
<evidence type="ECO:0000313" key="1">
    <source>
        <dbReference type="EMBL" id="MBB4024014.1"/>
    </source>
</evidence>
<gene>
    <name evidence="1" type="ORF">GGR17_003854</name>
</gene>
<dbReference type="Pfam" id="PF06296">
    <property type="entry name" value="RelE"/>
    <property type="match status" value="1"/>
</dbReference>
<proteinExistence type="predicted"/>
<accession>A0A840CD72</accession>
<keyword evidence="2" id="KW-1185">Reference proteome</keyword>
<dbReference type="Proteomes" id="UP000585681">
    <property type="component" value="Unassembled WGS sequence"/>
</dbReference>
<name>A0A840CD72_9RHOB</name>
<sequence length="148" mass="16303">MRAPAGSRSRHRLALCERKLYVIDTYTAETYMRQGMARLQTVVELPEFQRRARAIMSDHEREAAIDFIAANPEAGVSLGGGLRKVRIPREGGGKSGGFRTVYVFGGPHMPIFLITVFAKNEKANLSKTEQTAAVEMSKALIAKYGDAT</sequence>
<reference evidence="1" key="1">
    <citation type="submission" date="2020-08" db="EMBL/GenBank/DDBJ databases">
        <title>Genomic Encyclopedia of Type Strains, Phase IV (KMG-IV): sequencing the most valuable type-strain genomes for metagenomic binning, comparative biology and taxonomic classification.</title>
        <authorList>
            <person name="Goeker M."/>
        </authorList>
    </citation>
    <scope>NUCLEOTIDE SEQUENCE [LARGE SCALE GENOMIC DNA]</scope>
    <source>
        <strain evidence="1">DSM 105040</strain>
    </source>
</reference>
<organism evidence="1 2">
    <name type="scientific">Actibacterium naphthalenivorans</name>
    <dbReference type="NCBI Taxonomy" id="1614693"/>
    <lineage>
        <taxon>Bacteria</taxon>
        <taxon>Pseudomonadati</taxon>
        <taxon>Pseudomonadota</taxon>
        <taxon>Alphaproteobacteria</taxon>
        <taxon>Rhodobacterales</taxon>
        <taxon>Roseobacteraceae</taxon>
        <taxon>Actibacterium</taxon>
    </lineage>
</organism>
<dbReference type="InterPro" id="IPR009387">
    <property type="entry name" value="HigB-2"/>
</dbReference>
<evidence type="ECO:0008006" key="3">
    <source>
        <dbReference type="Google" id="ProtNLM"/>
    </source>
</evidence>